<dbReference type="KEGG" id="hmo:HM1_0637"/>
<dbReference type="EMBL" id="CP000930">
    <property type="protein sequence ID" value="ABZ83242.1"/>
    <property type="molecule type" value="Genomic_DNA"/>
</dbReference>
<dbReference type="Proteomes" id="UP000008550">
    <property type="component" value="Chromosome"/>
</dbReference>
<dbReference type="STRING" id="498761.HM1_0637"/>
<evidence type="ECO:0000313" key="2">
    <source>
        <dbReference type="Proteomes" id="UP000008550"/>
    </source>
</evidence>
<gene>
    <name evidence="1" type="ORF">HM1_0637</name>
</gene>
<name>B0TGI1_HELMI</name>
<dbReference type="HOGENOM" id="CLU_2935184_0_0_9"/>
<proteinExistence type="predicted"/>
<sequence>MSGYVKGRGPQDCCGQEKKYRCFQLSGIAQDMHLLSPVLKLQHINEICYNLIYIGIIADI</sequence>
<accession>B0TGI1</accession>
<keyword evidence="2" id="KW-1185">Reference proteome</keyword>
<dbReference type="AlphaFoldDB" id="B0TGI1"/>
<protein>
    <submittedName>
        <fullName evidence="1">Uncharacterized protein</fullName>
    </submittedName>
</protein>
<reference evidence="1 2" key="1">
    <citation type="journal article" date="2008" name="J. Bacteriol.">
        <title>The genome of Heliobacterium modesticaldum, a phototrophic representative of the Firmicutes containing the simplest photosynthetic apparatus.</title>
        <authorList>
            <person name="Sattley W.M."/>
            <person name="Madigan M.T."/>
            <person name="Swingley W.D."/>
            <person name="Cheung P.C."/>
            <person name="Clocksin K.M."/>
            <person name="Conrad A.L."/>
            <person name="Dejesa L.C."/>
            <person name="Honchak B.M."/>
            <person name="Jung D.O."/>
            <person name="Karbach L.E."/>
            <person name="Kurdoglu A."/>
            <person name="Lahiri S."/>
            <person name="Mastrian S.D."/>
            <person name="Page L.E."/>
            <person name="Taylor H.L."/>
            <person name="Wang Z.T."/>
            <person name="Raymond J."/>
            <person name="Chen M."/>
            <person name="Blankenship R.E."/>
            <person name="Touchman J.W."/>
        </authorList>
    </citation>
    <scope>NUCLEOTIDE SEQUENCE [LARGE SCALE GENOMIC DNA]</scope>
    <source>
        <strain evidence="2">ATCC 51547 / Ice1</strain>
    </source>
</reference>
<evidence type="ECO:0000313" key="1">
    <source>
        <dbReference type="EMBL" id="ABZ83242.1"/>
    </source>
</evidence>
<organism evidence="1 2">
    <name type="scientific">Heliobacterium modesticaldum (strain ATCC 51547 / Ice1)</name>
    <dbReference type="NCBI Taxonomy" id="498761"/>
    <lineage>
        <taxon>Bacteria</taxon>
        <taxon>Bacillati</taxon>
        <taxon>Bacillota</taxon>
        <taxon>Clostridia</taxon>
        <taxon>Eubacteriales</taxon>
        <taxon>Heliobacteriaceae</taxon>
        <taxon>Heliomicrobium</taxon>
    </lineage>
</organism>